<dbReference type="AlphaFoldDB" id="A0A4Q4SWG6"/>
<sequence>MDQVLQLASAEYRRARSILYDELLFGAADFVSIKLWKFRDDLDMDDFDGSWLTDARNAALFDGAEYALLRQIRGNAKLRRAFLRDKNRGGSGRPAVTGARVAFRYAVTPDLPPPEGVRRVPIAVPLVEAGRARIKGRDGFGLFSERANFDPEDTAGGEEIEDKLDFVHLAKISNHSFHTFNYVYAGTIMLTLSAS</sequence>
<reference evidence="1 2" key="1">
    <citation type="submission" date="2018-06" db="EMBL/GenBank/DDBJ databases">
        <title>Complete Genomes of Monosporascus.</title>
        <authorList>
            <person name="Robinson A.J."/>
            <person name="Natvig D.O."/>
        </authorList>
    </citation>
    <scope>NUCLEOTIDE SEQUENCE [LARGE SCALE GENOMIC DNA]</scope>
    <source>
        <strain evidence="1 2">CBS 110550</strain>
    </source>
</reference>
<accession>A0A4Q4SWG6</accession>
<evidence type="ECO:0000313" key="2">
    <source>
        <dbReference type="Proteomes" id="UP000293360"/>
    </source>
</evidence>
<dbReference type="OrthoDB" id="5083424at2759"/>
<dbReference type="STRING" id="155417.A0A4Q4SWG6"/>
<name>A0A4Q4SWG6_9PEZI</name>
<keyword evidence="2" id="KW-1185">Reference proteome</keyword>
<proteinExistence type="predicted"/>
<gene>
    <name evidence="1" type="ORF">DL764_010027</name>
</gene>
<dbReference type="EMBL" id="QJNU01001120">
    <property type="protein sequence ID" value="RYO79346.1"/>
    <property type="molecule type" value="Genomic_DNA"/>
</dbReference>
<comment type="caution">
    <text evidence="1">The sequence shown here is derived from an EMBL/GenBank/DDBJ whole genome shotgun (WGS) entry which is preliminary data.</text>
</comment>
<dbReference type="Proteomes" id="UP000293360">
    <property type="component" value="Unassembled WGS sequence"/>
</dbReference>
<protein>
    <submittedName>
        <fullName evidence="1">Uncharacterized protein</fullName>
    </submittedName>
</protein>
<evidence type="ECO:0000313" key="1">
    <source>
        <dbReference type="EMBL" id="RYO79346.1"/>
    </source>
</evidence>
<organism evidence="1 2">
    <name type="scientific">Monosporascus ibericus</name>
    <dbReference type="NCBI Taxonomy" id="155417"/>
    <lineage>
        <taxon>Eukaryota</taxon>
        <taxon>Fungi</taxon>
        <taxon>Dikarya</taxon>
        <taxon>Ascomycota</taxon>
        <taxon>Pezizomycotina</taxon>
        <taxon>Sordariomycetes</taxon>
        <taxon>Xylariomycetidae</taxon>
        <taxon>Xylariales</taxon>
        <taxon>Xylariales incertae sedis</taxon>
        <taxon>Monosporascus</taxon>
    </lineage>
</organism>